<reference evidence="12" key="1">
    <citation type="submission" date="2016-11" db="UniProtKB">
        <authorList>
            <consortium name="WormBaseParasite"/>
        </authorList>
    </citation>
    <scope>IDENTIFICATION</scope>
</reference>
<dbReference type="EMBL" id="CAJFCV020000005">
    <property type="protein sequence ID" value="CAG9124303.1"/>
    <property type="molecule type" value="Genomic_DNA"/>
</dbReference>
<organism evidence="10 12">
    <name type="scientific">Bursaphelenchus xylophilus</name>
    <name type="common">Pinewood nematode worm</name>
    <name type="synonym">Aphelenchoides xylophilus</name>
    <dbReference type="NCBI Taxonomy" id="6326"/>
    <lineage>
        <taxon>Eukaryota</taxon>
        <taxon>Metazoa</taxon>
        <taxon>Ecdysozoa</taxon>
        <taxon>Nematoda</taxon>
        <taxon>Chromadorea</taxon>
        <taxon>Rhabditida</taxon>
        <taxon>Tylenchina</taxon>
        <taxon>Tylenchomorpha</taxon>
        <taxon>Aphelenchoidea</taxon>
        <taxon>Aphelenchoididae</taxon>
        <taxon>Bursaphelenchus</taxon>
    </lineage>
</organism>
<dbReference type="WBParaSite" id="BXY_0238400.1">
    <property type="protein sequence ID" value="BXY_0238400.1"/>
    <property type="gene ID" value="BXY_0238400"/>
</dbReference>
<evidence type="ECO:0000256" key="5">
    <source>
        <dbReference type="ARBA" id="ARBA00023242"/>
    </source>
</evidence>
<keyword evidence="2" id="KW-0805">Transcription regulation</keyword>
<evidence type="ECO:0000313" key="12">
    <source>
        <dbReference type="WBParaSite" id="BXY_0238400.1"/>
    </source>
</evidence>
<evidence type="ECO:0000313" key="11">
    <source>
        <dbReference type="Proteomes" id="UP000659654"/>
    </source>
</evidence>
<dbReference type="CDD" id="cd19697">
    <property type="entry name" value="bHLH-PAS_NPAS4_PASD10"/>
    <property type="match status" value="1"/>
</dbReference>
<dbReference type="InterPro" id="IPR011598">
    <property type="entry name" value="bHLH_dom"/>
</dbReference>
<dbReference type="InterPro" id="IPR000014">
    <property type="entry name" value="PAS"/>
</dbReference>
<gene>
    <name evidence="9" type="ORF">BXYJ_LOCUS12309</name>
</gene>
<proteinExistence type="predicted"/>
<name>A0A1I7RNU5_BURXY</name>
<dbReference type="GO" id="GO:0000981">
    <property type="term" value="F:DNA-binding transcription factor activity, RNA polymerase II-specific"/>
    <property type="evidence" value="ECO:0007669"/>
    <property type="project" value="TreeGrafter"/>
</dbReference>
<keyword evidence="3" id="KW-0238">DNA-binding</keyword>
<evidence type="ECO:0000256" key="1">
    <source>
        <dbReference type="ARBA" id="ARBA00004123"/>
    </source>
</evidence>
<evidence type="ECO:0000313" key="10">
    <source>
        <dbReference type="Proteomes" id="UP000095284"/>
    </source>
</evidence>
<dbReference type="EMBL" id="CAJFDI010000005">
    <property type="protein sequence ID" value="CAD5232218.1"/>
    <property type="molecule type" value="Genomic_DNA"/>
</dbReference>
<dbReference type="GO" id="GO:0046983">
    <property type="term" value="F:protein dimerization activity"/>
    <property type="evidence" value="ECO:0007669"/>
    <property type="project" value="InterPro"/>
</dbReference>
<protein>
    <submittedName>
        <fullName evidence="9">(pine wood nematode) hypothetical protein</fullName>
    </submittedName>
</protein>
<reference evidence="9" key="2">
    <citation type="submission" date="2020-09" db="EMBL/GenBank/DDBJ databases">
        <authorList>
            <person name="Kikuchi T."/>
        </authorList>
    </citation>
    <scope>NUCLEOTIDE SEQUENCE</scope>
    <source>
        <strain evidence="9">Ka4C1</strain>
    </source>
</reference>
<dbReference type="SMR" id="A0A1I7RNU5"/>
<dbReference type="SMART" id="SM00091">
    <property type="entry name" value="PAS"/>
    <property type="match status" value="2"/>
</dbReference>
<dbReference type="Pfam" id="PF23183">
    <property type="entry name" value="bHLH_NPAS4"/>
    <property type="match status" value="1"/>
</dbReference>
<dbReference type="AlphaFoldDB" id="A0A1I7RNU5"/>
<evidence type="ECO:0000256" key="4">
    <source>
        <dbReference type="ARBA" id="ARBA00023163"/>
    </source>
</evidence>
<evidence type="ECO:0000256" key="2">
    <source>
        <dbReference type="ARBA" id="ARBA00023015"/>
    </source>
</evidence>
<dbReference type="PROSITE" id="PS50888">
    <property type="entry name" value="BHLH"/>
    <property type="match status" value="1"/>
</dbReference>
<evidence type="ECO:0000259" key="8">
    <source>
        <dbReference type="PROSITE" id="PS50888"/>
    </source>
</evidence>
<keyword evidence="5" id="KW-0539">Nucleus</keyword>
<keyword evidence="11" id="KW-1185">Reference proteome</keyword>
<dbReference type="InterPro" id="IPR035965">
    <property type="entry name" value="PAS-like_dom_sf"/>
</dbReference>
<feature type="region of interest" description="Disordered" evidence="6">
    <location>
        <begin position="362"/>
        <end position="383"/>
    </location>
</feature>
<dbReference type="SUPFAM" id="SSF55785">
    <property type="entry name" value="PYP-like sensor domain (PAS domain)"/>
    <property type="match status" value="2"/>
</dbReference>
<dbReference type="PROSITE" id="PS50112">
    <property type="entry name" value="PAS"/>
    <property type="match status" value="1"/>
</dbReference>
<dbReference type="Proteomes" id="UP000582659">
    <property type="component" value="Unassembled WGS sequence"/>
</dbReference>
<accession>A0A1I7RNU5</accession>
<evidence type="ECO:0000259" key="7">
    <source>
        <dbReference type="PROSITE" id="PS50112"/>
    </source>
</evidence>
<dbReference type="GO" id="GO:0000977">
    <property type="term" value="F:RNA polymerase II transcription regulatory region sequence-specific DNA binding"/>
    <property type="evidence" value="ECO:0007669"/>
    <property type="project" value="TreeGrafter"/>
</dbReference>
<dbReference type="GO" id="GO:0010557">
    <property type="term" value="P:positive regulation of macromolecule biosynthetic process"/>
    <property type="evidence" value="ECO:0007669"/>
    <property type="project" value="UniProtKB-ARBA"/>
</dbReference>
<dbReference type="Gene3D" id="3.30.450.20">
    <property type="entry name" value="PAS domain"/>
    <property type="match status" value="2"/>
</dbReference>
<evidence type="ECO:0000256" key="6">
    <source>
        <dbReference type="SAM" id="MobiDB-lite"/>
    </source>
</evidence>
<dbReference type="GO" id="GO:0005634">
    <property type="term" value="C:nucleus"/>
    <property type="evidence" value="ECO:0007669"/>
    <property type="project" value="UniProtKB-SubCell"/>
</dbReference>
<feature type="region of interest" description="Disordered" evidence="6">
    <location>
        <begin position="457"/>
        <end position="485"/>
    </location>
</feature>
<feature type="compositionally biased region" description="Low complexity" evidence="6">
    <location>
        <begin position="471"/>
        <end position="481"/>
    </location>
</feature>
<feature type="domain" description="BHLH" evidence="8">
    <location>
        <begin position="7"/>
        <end position="60"/>
    </location>
</feature>
<dbReference type="PANTHER" id="PTHR23043">
    <property type="entry name" value="HYPOXIA-INDUCIBLE FACTOR 1 ALPHA"/>
    <property type="match status" value="1"/>
</dbReference>
<dbReference type="CDD" id="cd00130">
    <property type="entry name" value="PAS"/>
    <property type="match status" value="2"/>
</dbReference>
<feature type="domain" description="PAS" evidence="7">
    <location>
        <begin position="96"/>
        <end position="146"/>
    </location>
</feature>
<dbReference type="PANTHER" id="PTHR23043:SF39">
    <property type="entry name" value="DYSFUSION, ISOFORM D"/>
    <property type="match status" value="1"/>
</dbReference>
<dbReference type="OrthoDB" id="9978016at2759"/>
<evidence type="ECO:0000256" key="3">
    <source>
        <dbReference type="ARBA" id="ARBA00023125"/>
    </source>
</evidence>
<keyword evidence="4" id="KW-0804">Transcription</keyword>
<dbReference type="Proteomes" id="UP000095284">
    <property type="component" value="Unplaced"/>
</dbReference>
<evidence type="ECO:0000313" key="9">
    <source>
        <dbReference type="EMBL" id="CAD5232218.1"/>
    </source>
</evidence>
<sequence length="544" mass="62226">MDFPADPGSRSTRGASKQRRELINIEIQKIRDLLPLNSCVKDRLFQLQVMSLACIYIRKHKYLPYILQTCGKNYPLPYSTATPRGCDSCKALRGFLLMVTKEGKLLYISDNASEYLGYSVEEIMCQGDSLYDLVDVRDHLSLRNELYIGPLSGYSEYYPHESVFVCRMNLSRTAKRQVQYYKFVLVQGRYIHSLEHYKAINQLMQASHKIQPLFSAFCQPLINPENAESLAMGNPNIFCMVLSMDLLIKEMNLNAKEMLGYNDHDYINLYSIIHPEDLIQLSENHCKLIRDKEGIIVCLIRLENASKKFIWLHSVFVCKLSPENCPFIQATFQAVGQQEGLALQKASWVYCPSTYQSMRDKEQEFEVSSPESSASHVQDKTDGHEILETKPLPRVPDLNNNNNNNNIVVPKILLDFPDPANEFGYPFPEPLSLCPASLFGYPLPELGDDLDEYFRQVEQESPSSRKREHSQTTPSTASTTSCYDYDPDPASYPKIKRESMPLLGEFHQVEGGLVDYRPHSTMGSWTGLPSTNNNEYFYEKNLII</sequence>
<dbReference type="Proteomes" id="UP000659654">
    <property type="component" value="Unassembled WGS sequence"/>
</dbReference>
<dbReference type="InterPro" id="IPR056192">
    <property type="entry name" value="bHLH_NPAS4"/>
</dbReference>
<comment type="subcellular location">
    <subcellularLocation>
        <location evidence="1">Nucleus</location>
    </subcellularLocation>
</comment>